<dbReference type="EMBL" id="LAZR01021963">
    <property type="protein sequence ID" value="KKL83506.1"/>
    <property type="molecule type" value="Genomic_DNA"/>
</dbReference>
<name>A0A0F9FZ24_9ZZZZ</name>
<reference evidence="2" key="1">
    <citation type="journal article" date="2015" name="Nature">
        <title>Complex archaea that bridge the gap between prokaryotes and eukaryotes.</title>
        <authorList>
            <person name="Spang A."/>
            <person name="Saw J.H."/>
            <person name="Jorgensen S.L."/>
            <person name="Zaremba-Niedzwiedzka K."/>
            <person name="Martijn J."/>
            <person name="Lind A.E."/>
            <person name="van Eijk R."/>
            <person name="Schleper C."/>
            <person name="Guy L."/>
            <person name="Ettema T.J."/>
        </authorList>
    </citation>
    <scope>NUCLEOTIDE SEQUENCE</scope>
</reference>
<proteinExistence type="predicted"/>
<feature type="transmembrane region" description="Helical" evidence="1">
    <location>
        <begin position="18"/>
        <end position="38"/>
    </location>
</feature>
<gene>
    <name evidence="2" type="ORF">LCGC14_1974030</name>
</gene>
<protein>
    <submittedName>
        <fullName evidence="2">Uncharacterized protein</fullName>
    </submittedName>
</protein>
<sequence length="43" mass="4652">MALIIDGEKESEMDLTSVWFWIGMAIGVSIGLLILGVIQSKGE</sequence>
<evidence type="ECO:0000313" key="2">
    <source>
        <dbReference type="EMBL" id="KKL83506.1"/>
    </source>
</evidence>
<keyword evidence="1" id="KW-1133">Transmembrane helix</keyword>
<dbReference type="AlphaFoldDB" id="A0A0F9FZ24"/>
<evidence type="ECO:0000256" key="1">
    <source>
        <dbReference type="SAM" id="Phobius"/>
    </source>
</evidence>
<accession>A0A0F9FZ24</accession>
<organism evidence="2">
    <name type="scientific">marine sediment metagenome</name>
    <dbReference type="NCBI Taxonomy" id="412755"/>
    <lineage>
        <taxon>unclassified sequences</taxon>
        <taxon>metagenomes</taxon>
        <taxon>ecological metagenomes</taxon>
    </lineage>
</organism>
<comment type="caution">
    <text evidence="2">The sequence shown here is derived from an EMBL/GenBank/DDBJ whole genome shotgun (WGS) entry which is preliminary data.</text>
</comment>
<keyword evidence="1" id="KW-0812">Transmembrane</keyword>
<keyword evidence="1" id="KW-0472">Membrane</keyword>